<dbReference type="VEuPathDB" id="FungiDB:CC1G_04292"/>
<reference evidence="4 5" key="1">
    <citation type="journal article" date="2010" name="Proc. Natl. Acad. Sci. U.S.A.">
        <title>Insights into evolution of multicellular fungi from the assembled chromosomes of the mushroom Coprinopsis cinerea (Coprinus cinereus).</title>
        <authorList>
            <person name="Stajich J.E."/>
            <person name="Wilke S.K."/>
            <person name="Ahren D."/>
            <person name="Au C.H."/>
            <person name="Birren B.W."/>
            <person name="Borodovsky M."/>
            <person name="Burns C."/>
            <person name="Canback B."/>
            <person name="Casselton L.A."/>
            <person name="Cheng C.K."/>
            <person name="Deng J."/>
            <person name="Dietrich F.S."/>
            <person name="Fargo D.C."/>
            <person name="Farman M.L."/>
            <person name="Gathman A.C."/>
            <person name="Goldberg J."/>
            <person name="Guigo R."/>
            <person name="Hoegger P.J."/>
            <person name="Hooker J.B."/>
            <person name="Huggins A."/>
            <person name="James T.Y."/>
            <person name="Kamada T."/>
            <person name="Kilaru S."/>
            <person name="Kodira C."/>
            <person name="Kues U."/>
            <person name="Kupfer D."/>
            <person name="Kwan H.S."/>
            <person name="Lomsadze A."/>
            <person name="Li W."/>
            <person name="Lilly W.W."/>
            <person name="Ma L.J."/>
            <person name="Mackey A.J."/>
            <person name="Manning G."/>
            <person name="Martin F."/>
            <person name="Muraguchi H."/>
            <person name="Natvig D.O."/>
            <person name="Palmerini H."/>
            <person name="Ramesh M.A."/>
            <person name="Rehmeyer C.J."/>
            <person name="Roe B.A."/>
            <person name="Shenoy N."/>
            <person name="Stanke M."/>
            <person name="Ter-Hovhannisyan V."/>
            <person name="Tunlid A."/>
            <person name="Velagapudi R."/>
            <person name="Vision T.J."/>
            <person name="Zeng Q."/>
            <person name="Zolan M.E."/>
            <person name="Pukkila P.J."/>
        </authorList>
    </citation>
    <scope>NUCLEOTIDE SEQUENCE [LARGE SCALE GENOMIC DNA]</scope>
    <source>
        <strain evidence="5">Okayama-7 / 130 / ATCC MYA-4618 / FGSC 9003</strain>
    </source>
</reference>
<dbReference type="EMBL" id="AACS02000002">
    <property type="protein sequence ID" value="EAU88586.1"/>
    <property type="molecule type" value="Genomic_DNA"/>
</dbReference>
<evidence type="ECO:0000256" key="1">
    <source>
        <dbReference type="ARBA" id="ARBA00022468"/>
    </source>
</evidence>
<dbReference type="PANTHER" id="PTHR22957:SF337">
    <property type="entry name" value="TBC1 DOMAIN FAMILY MEMBER 5"/>
    <property type="match status" value="1"/>
</dbReference>
<dbReference type="KEGG" id="cci:CC1G_04292"/>
<evidence type="ECO:0000313" key="5">
    <source>
        <dbReference type="Proteomes" id="UP000001861"/>
    </source>
</evidence>
<keyword evidence="1" id="KW-0343">GTPase activation</keyword>
<dbReference type="GeneID" id="6009809"/>
<feature type="domain" description="Rab-GAP TBC" evidence="3">
    <location>
        <begin position="1"/>
        <end position="214"/>
    </location>
</feature>
<feature type="region of interest" description="Disordered" evidence="2">
    <location>
        <begin position="299"/>
        <end position="349"/>
    </location>
</feature>
<dbReference type="Gene3D" id="1.10.472.80">
    <property type="entry name" value="Ypt/Rab-GAP domain of gyp1p, domain 3"/>
    <property type="match status" value="1"/>
</dbReference>
<organism evidence="4 5">
    <name type="scientific">Coprinopsis cinerea (strain Okayama-7 / 130 / ATCC MYA-4618 / FGSC 9003)</name>
    <name type="common">Inky cap fungus</name>
    <name type="synonym">Hormographiella aspergillata</name>
    <dbReference type="NCBI Taxonomy" id="240176"/>
    <lineage>
        <taxon>Eukaryota</taxon>
        <taxon>Fungi</taxon>
        <taxon>Dikarya</taxon>
        <taxon>Basidiomycota</taxon>
        <taxon>Agaricomycotina</taxon>
        <taxon>Agaricomycetes</taxon>
        <taxon>Agaricomycetidae</taxon>
        <taxon>Agaricales</taxon>
        <taxon>Agaricineae</taxon>
        <taxon>Psathyrellaceae</taxon>
        <taxon>Coprinopsis</taxon>
    </lineage>
</organism>
<dbReference type="Pfam" id="PF00566">
    <property type="entry name" value="RabGAP-TBC"/>
    <property type="match status" value="2"/>
</dbReference>
<evidence type="ECO:0000256" key="2">
    <source>
        <dbReference type="SAM" id="MobiDB-lite"/>
    </source>
</evidence>
<dbReference type="GO" id="GO:0005096">
    <property type="term" value="F:GTPase activator activity"/>
    <property type="evidence" value="ECO:0007669"/>
    <property type="project" value="UniProtKB-KW"/>
</dbReference>
<sequence>MRIHGTSGLQGWRSKQQLLKMWKEHIPFFRETEIQSQLTNILFIYASTHPRIGYRQGMHELLAPLYYAIYFDSVDESAAVEPELREICSVAWIAADAWALFDTVMDGVSTWYEWREPDYRTLAAERQPGIAGHVHLVAPNGPNGLQPWVAPIVKACNHIQNELLKKVDPALWNAMSKAGIEPQIYGIRWLRMLFTREFSMTDTMKLWDGLFACDPTLALAQWVCVAMLIRIRGNLINADYSSQLTTLLRYPSPSRPLLDDAPIHTCLLLQQALSLQLSPTPSTAATIAMENRSLLGIPIEPAEHHPPSPKKRVPLTRHHSGFVPTKANGAKDASTPGHSRQASSPPLGLSEMLSRGLLERGESLGINKTLLSAVSELKVSDFNPSFDAVHITLYPEKHTGYICTGQIANI</sequence>
<proteinExistence type="predicted"/>
<dbReference type="SMART" id="SM00164">
    <property type="entry name" value="TBC"/>
    <property type="match status" value="1"/>
</dbReference>
<evidence type="ECO:0000313" key="4">
    <source>
        <dbReference type="EMBL" id="EAU88586.1"/>
    </source>
</evidence>
<name>A8NFL0_COPC7</name>
<dbReference type="OrthoDB" id="27140at2759"/>
<accession>A8NFL0</accession>
<feature type="compositionally biased region" description="Basic residues" evidence="2">
    <location>
        <begin position="307"/>
        <end position="320"/>
    </location>
</feature>
<dbReference type="Gene3D" id="1.10.8.270">
    <property type="entry name" value="putative rabgap domain of human tbc1 domain family member 14 like domains"/>
    <property type="match status" value="1"/>
</dbReference>
<dbReference type="InParanoid" id="A8NFL0"/>
<dbReference type="InterPro" id="IPR000195">
    <property type="entry name" value="Rab-GAP-TBC_dom"/>
</dbReference>
<evidence type="ECO:0000259" key="3">
    <source>
        <dbReference type="PROSITE" id="PS50086"/>
    </source>
</evidence>
<dbReference type="STRING" id="240176.A8NFL0"/>
<dbReference type="RefSeq" id="XP_001833313.1">
    <property type="nucleotide sequence ID" value="XM_001833261.1"/>
</dbReference>
<keyword evidence="5" id="KW-1185">Reference proteome</keyword>
<dbReference type="Proteomes" id="UP000001861">
    <property type="component" value="Unassembled WGS sequence"/>
</dbReference>
<dbReference type="FunFam" id="1.10.472.80:FF:000038">
    <property type="entry name" value="TBC1 domain family member 5"/>
    <property type="match status" value="1"/>
</dbReference>
<dbReference type="PANTHER" id="PTHR22957">
    <property type="entry name" value="TBC1 DOMAIN FAMILY MEMBER GTPASE-ACTIVATING PROTEIN"/>
    <property type="match status" value="1"/>
</dbReference>
<protein>
    <submittedName>
        <fullName evidence="4">TBC1 domain family member 5 isoform CRAb</fullName>
    </submittedName>
</protein>
<dbReference type="InterPro" id="IPR035969">
    <property type="entry name" value="Rab-GAP_TBC_sf"/>
</dbReference>
<gene>
    <name evidence="4" type="ORF">CC1G_04292</name>
</gene>
<dbReference type="PROSITE" id="PS50086">
    <property type="entry name" value="TBC_RABGAP"/>
    <property type="match status" value="1"/>
</dbReference>
<dbReference type="SUPFAM" id="SSF47923">
    <property type="entry name" value="Ypt/Rab-GAP domain of gyp1p"/>
    <property type="match status" value="2"/>
</dbReference>
<dbReference type="AlphaFoldDB" id="A8NFL0"/>
<dbReference type="eggNOG" id="KOG1091">
    <property type="taxonomic scope" value="Eukaryota"/>
</dbReference>
<comment type="caution">
    <text evidence="4">The sequence shown here is derived from an EMBL/GenBank/DDBJ whole genome shotgun (WGS) entry which is preliminary data.</text>
</comment>